<dbReference type="OrthoDB" id="273458at2759"/>
<protein>
    <recommendedName>
        <fullName evidence="5">RNA-binding protein</fullName>
    </recommendedName>
</protein>
<feature type="compositionally biased region" description="Low complexity" evidence="1">
    <location>
        <begin position="37"/>
        <end position="49"/>
    </location>
</feature>
<evidence type="ECO:0000256" key="2">
    <source>
        <dbReference type="SAM" id="SignalP"/>
    </source>
</evidence>
<keyword evidence="2" id="KW-0732">Signal</keyword>
<keyword evidence="4" id="KW-1185">Reference proteome</keyword>
<dbReference type="AlphaFoldDB" id="A0A836GVQ2"/>
<accession>A0A836GVQ2</accession>
<dbReference type="RefSeq" id="XP_067694053.1">
    <property type="nucleotide sequence ID" value="XM_067837725.1"/>
</dbReference>
<feature type="chain" id="PRO_5032452616" description="RNA-binding protein" evidence="2">
    <location>
        <begin position="21"/>
        <end position="485"/>
    </location>
</feature>
<feature type="region of interest" description="Disordered" evidence="1">
    <location>
        <begin position="20"/>
        <end position="73"/>
    </location>
</feature>
<comment type="caution">
    <text evidence="3">The sequence shown here is derived from an EMBL/GenBank/DDBJ whole genome shotgun (WGS) entry which is preliminary data.</text>
</comment>
<evidence type="ECO:0000256" key="1">
    <source>
        <dbReference type="SAM" id="MobiDB-lite"/>
    </source>
</evidence>
<reference evidence="3 4" key="1">
    <citation type="submission" date="2021-02" db="EMBL/GenBank/DDBJ databases">
        <title>Leishmania (Mundinia) enrietti genome sequencing and assembly.</title>
        <authorList>
            <person name="Almutairi H."/>
            <person name="Gatherer D."/>
        </authorList>
    </citation>
    <scope>NUCLEOTIDE SEQUENCE [LARGE SCALE GENOMIC DNA]</scope>
    <source>
        <strain evidence="3">CUR178</strain>
    </source>
</reference>
<gene>
    <name evidence="3" type="ORF">CUR178_06050</name>
</gene>
<feature type="compositionally biased region" description="Low complexity" evidence="1">
    <location>
        <begin position="179"/>
        <end position="190"/>
    </location>
</feature>
<dbReference type="KEGG" id="lenr:94173235"/>
<feature type="region of interest" description="Disordered" evidence="1">
    <location>
        <begin position="162"/>
        <end position="215"/>
    </location>
</feature>
<feature type="compositionally biased region" description="Low complexity" evidence="1">
    <location>
        <begin position="59"/>
        <end position="73"/>
    </location>
</feature>
<feature type="compositionally biased region" description="Polar residues" evidence="1">
    <location>
        <begin position="194"/>
        <end position="204"/>
    </location>
</feature>
<evidence type="ECO:0008006" key="5">
    <source>
        <dbReference type="Google" id="ProtNLM"/>
    </source>
</evidence>
<dbReference type="Proteomes" id="UP000674179">
    <property type="component" value="Chromosome 17"/>
</dbReference>
<evidence type="ECO:0000313" key="3">
    <source>
        <dbReference type="EMBL" id="KAG5482191.1"/>
    </source>
</evidence>
<proteinExistence type="predicted"/>
<dbReference type="EMBL" id="JAFHKP010000017">
    <property type="protein sequence ID" value="KAG5482191.1"/>
    <property type="molecule type" value="Genomic_DNA"/>
</dbReference>
<name>A0A836GVQ2_LEIEN</name>
<evidence type="ECO:0000313" key="4">
    <source>
        <dbReference type="Proteomes" id="UP000674179"/>
    </source>
</evidence>
<sequence length="485" mass="51015">MWRITVRRLWLASTPLCLRGTSRTGEEDKRAPNACDSASAARGAARASRPTSEGTRTWAATSAPPAADAPESSSALSALTHAVDQLRELTRRTQHTLCAQEEANRLMQQELLLLTRRVAQMESTADRLQGKLTEVHRAIGEAVLSQRNTDLLVQQMERRQLAESAGRQVGAGSRRKGGDAPSPAAPLSDACVSPSASVNGSASPTPAPHADTKVALATSSPSAALAEQVATLEARLDQLTANIFAADRLGAVVDRMAVSGVDTENIAASVLSAGNQLSRASLLQHLQRRCALSTFIDAAGVTRLSSHVVRVHNVPLNMGAMEVRELCVQHVCKGKNASELVSCMVHRSSGSIPVAATTAADYARRPVQEGAHSPTVASPPQYLSAETTSKFSTASTASADVAAMGDLPRGDTVAAIRPNTKTLEVVFTSASTAVRALKVLNGMQLRPTLHETPLPLVVEPVVSADVLAALKAWEDEAAAATQHVT</sequence>
<dbReference type="GeneID" id="94173235"/>
<organism evidence="3 4">
    <name type="scientific">Leishmania enriettii</name>
    <dbReference type="NCBI Taxonomy" id="5663"/>
    <lineage>
        <taxon>Eukaryota</taxon>
        <taxon>Discoba</taxon>
        <taxon>Euglenozoa</taxon>
        <taxon>Kinetoplastea</taxon>
        <taxon>Metakinetoplastina</taxon>
        <taxon>Trypanosomatida</taxon>
        <taxon>Trypanosomatidae</taxon>
        <taxon>Leishmaniinae</taxon>
        <taxon>Leishmania</taxon>
    </lineage>
</organism>
<feature type="signal peptide" evidence="2">
    <location>
        <begin position="1"/>
        <end position="20"/>
    </location>
</feature>